<proteinExistence type="predicted"/>
<gene>
    <name evidence="1" type="ORF">NCTC8272_05266</name>
</gene>
<protein>
    <submittedName>
        <fullName evidence="1">Uncharacterized protein</fullName>
    </submittedName>
</protein>
<evidence type="ECO:0000313" key="2">
    <source>
        <dbReference type="Proteomes" id="UP000277214"/>
    </source>
</evidence>
<dbReference type="EMBL" id="LR134149">
    <property type="protein sequence ID" value="VEA44030.1"/>
    <property type="molecule type" value="Genomic_DNA"/>
</dbReference>
<evidence type="ECO:0000313" key="1">
    <source>
        <dbReference type="EMBL" id="VEA44030.1"/>
    </source>
</evidence>
<dbReference type="AlphaFoldDB" id="A0A447PY47"/>
<sequence>MLRRNDLNFAVNRVSDVLLNGMDESIHDAVRNLARRQCIGVDRIQHGKHRLHERGVEGLFVAQWFYGK</sequence>
<accession>A0A447PY47</accession>
<organism evidence="1 2">
    <name type="scientific">Salmonella enterica I</name>
    <dbReference type="NCBI Taxonomy" id="59201"/>
    <lineage>
        <taxon>Bacteria</taxon>
        <taxon>Pseudomonadati</taxon>
        <taxon>Pseudomonadota</taxon>
        <taxon>Gammaproteobacteria</taxon>
        <taxon>Enterobacterales</taxon>
        <taxon>Enterobacteriaceae</taxon>
        <taxon>Salmonella</taxon>
    </lineage>
</organism>
<name>A0A447PY47_SALET</name>
<dbReference type="Proteomes" id="UP000277214">
    <property type="component" value="Chromosome 1"/>
</dbReference>
<reference evidence="1 2" key="1">
    <citation type="submission" date="2018-12" db="EMBL/GenBank/DDBJ databases">
        <authorList>
            <consortium name="Pathogen Informatics"/>
        </authorList>
    </citation>
    <scope>NUCLEOTIDE SEQUENCE [LARGE SCALE GENOMIC DNA]</scope>
    <source>
        <strain evidence="1 2">NCTC8272</strain>
    </source>
</reference>